<reference evidence="1 2" key="1">
    <citation type="journal article" date="2013" name="Genome Biol.">
        <title>The genome sequence of the most widely cultivated cacao type and its use to identify candidate genes regulating pod color.</title>
        <authorList>
            <person name="Motamayor J.C."/>
            <person name="Mockaitis K."/>
            <person name="Schmutz J."/>
            <person name="Haiminen N."/>
            <person name="Iii D.L."/>
            <person name="Cornejo O."/>
            <person name="Findley S.D."/>
            <person name="Zheng P."/>
            <person name="Utro F."/>
            <person name="Royaert S."/>
            <person name="Saski C."/>
            <person name="Jenkins J."/>
            <person name="Podicheti R."/>
            <person name="Zhao M."/>
            <person name="Scheffler B.E."/>
            <person name="Stack J.C."/>
            <person name="Feltus F.A."/>
            <person name="Mustiga G.M."/>
            <person name="Amores F."/>
            <person name="Phillips W."/>
            <person name="Marelli J.P."/>
            <person name="May G.D."/>
            <person name="Shapiro H."/>
            <person name="Ma J."/>
            <person name="Bustamante C.D."/>
            <person name="Schnell R.J."/>
            <person name="Main D."/>
            <person name="Gilbert D."/>
            <person name="Parida L."/>
            <person name="Kuhn D.N."/>
        </authorList>
    </citation>
    <scope>NUCLEOTIDE SEQUENCE [LARGE SCALE GENOMIC DNA]</scope>
    <source>
        <strain evidence="2">cv. Matina 1-6</strain>
    </source>
</reference>
<dbReference type="Gramene" id="EOY28203">
    <property type="protein sequence ID" value="EOY28203"/>
    <property type="gene ID" value="TCM_029835"/>
</dbReference>
<dbReference type="HOGENOM" id="CLU_2626951_0_0_1"/>
<accession>A0A061GFN0</accession>
<dbReference type="EMBL" id="CM001884">
    <property type="protein sequence ID" value="EOY28203.1"/>
    <property type="molecule type" value="Genomic_DNA"/>
</dbReference>
<gene>
    <name evidence="1" type="ORF">TCM_029835</name>
</gene>
<dbReference type="AlphaFoldDB" id="A0A061GFN0"/>
<dbReference type="Proteomes" id="UP000026915">
    <property type="component" value="Chromosome 6"/>
</dbReference>
<organism evidence="1 2">
    <name type="scientific">Theobroma cacao</name>
    <name type="common">Cacao</name>
    <name type="synonym">Cocoa</name>
    <dbReference type="NCBI Taxonomy" id="3641"/>
    <lineage>
        <taxon>Eukaryota</taxon>
        <taxon>Viridiplantae</taxon>
        <taxon>Streptophyta</taxon>
        <taxon>Embryophyta</taxon>
        <taxon>Tracheophyta</taxon>
        <taxon>Spermatophyta</taxon>
        <taxon>Magnoliopsida</taxon>
        <taxon>eudicotyledons</taxon>
        <taxon>Gunneridae</taxon>
        <taxon>Pentapetalae</taxon>
        <taxon>rosids</taxon>
        <taxon>malvids</taxon>
        <taxon>Malvales</taxon>
        <taxon>Malvaceae</taxon>
        <taxon>Byttnerioideae</taxon>
        <taxon>Theobroma</taxon>
    </lineage>
</organism>
<keyword evidence="2" id="KW-1185">Reference proteome</keyword>
<sequence>MTSSTMQSKPHTYFLLVVATSGNPKLIFMQLVELKGALDNGLTMLLMVVESSLGKKNGTAAAGRLGLPPCPIAFIDSL</sequence>
<protein>
    <submittedName>
        <fullName evidence="1">Uncharacterized protein</fullName>
    </submittedName>
</protein>
<proteinExistence type="predicted"/>
<name>A0A061GFN0_THECC</name>
<evidence type="ECO:0000313" key="2">
    <source>
        <dbReference type="Proteomes" id="UP000026915"/>
    </source>
</evidence>
<evidence type="ECO:0000313" key="1">
    <source>
        <dbReference type="EMBL" id="EOY28203.1"/>
    </source>
</evidence>
<dbReference type="InParanoid" id="A0A061GFN0"/>